<evidence type="ECO:0000256" key="1">
    <source>
        <dbReference type="SAM" id="MobiDB-lite"/>
    </source>
</evidence>
<name>A0AA40KVM7_9HYME</name>
<feature type="region of interest" description="Disordered" evidence="1">
    <location>
        <begin position="82"/>
        <end position="105"/>
    </location>
</feature>
<dbReference type="Proteomes" id="UP001177670">
    <property type="component" value="Unassembled WGS sequence"/>
</dbReference>
<evidence type="ECO:0000313" key="2">
    <source>
        <dbReference type="EMBL" id="KAK1134610.1"/>
    </source>
</evidence>
<dbReference type="EMBL" id="JAHYIQ010000002">
    <property type="protein sequence ID" value="KAK1134610.1"/>
    <property type="molecule type" value="Genomic_DNA"/>
</dbReference>
<organism evidence="2 3">
    <name type="scientific">Melipona bicolor</name>
    <dbReference type="NCBI Taxonomy" id="60889"/>
    <lineage>
        <taxon>Eukaryota</taxon>
        <taxon>Metazoa</taxon>
        <taxon>Ecdysozoa</taxon>
        <taxon>Arthropoda</taxon>
        <taxon>Hexapoda</taxon>
        <taxon>Insecta</taxon>
        <taxon>Pterygota</taxon>
        <taxon>Neoptera</taxon>
        <taxon>Endopterygota</taxon>
        <taxon>Hymenoptera</taxon>
        <taxon>Apocrita</taxon>
        <taxon>Aculeata</taxon>
        <taxon>Apoidea</taxon>
        <taxon>Anthophila</taxon>
        <taxon>Apidae</taxon>
        <taxon>Melipona</taxon>
    </lineage>
</organism>
<evidence type="ECO:0000313" key="3">
    <source>
        <dbReference type="Proteomes" id="UP001177670"/>
    </source>
</evidence>
<comment type="caution">
    <text evidence="2">The sequence shown here is derived from an EMBL/GenBank/DDBJ whole genome shotgun (WGS) entry which is preliminary data.</text>
</comment>
<reference evidence="2" key="1">
    <citation type="submission" date="2021-10" db="EMBL/GenBank/DDBJ databases">
        <title>Melipona bicolor Genome sequencing and assembly.</title>
        <authorList>
            <person name="Araujo N.S."/>
            <person name="Arias M.C."/>
        </authorList>
    </citation>
    <scope>NUCLEOTIDE SEQUENCE</scope>
    <source>
        <strain evidence="2">USP_2M_L1-L4_2017</strain>
        <tissue evidence="2">Whole body</tissue>
    </source>
</reference>
<protein>
    <submittedName>
        <fullName evidence="2">Uncharacterized protein</fullName>
    </submittedName>
</protein>
<sequence length="105" mass="12000">MSEENGKLAQGRWLLEKLRYGSSNFTQGDRPIASVEIAGPRGAFLPDETGLGRRHVSLVSFCNENGFERSLPHVAPFSYREPLSPSDYILPRSFNHPQRERERER</sequence>
<accession>A0AA40KVM7</accession>
<keyword evidence="3" id="KW-1185">Reference proteome</keyword>
<dbReference type="AlphaFoldDB" id="A0AA40KVM7"/>
<gene>
    <name evidence="2" type="ORF">K0M31_007392</name>
</gene>
<proteinExistence type="predicted"/>